<keyword evidence="2" id="KW-1133">Transmembrane helix</keyword>
<keyword evidence="1" id="KW-0406">Ion transport</keyword>
<feature type="transmembrane region" description="Helical" evidence="2">
    <location>
        <begin position="335"/>
        <end position="352"/>
    </location>
</feature>
<sequence>MQKQAASIERKIVKSHQKPIKQLRRGFICNALSGVFKSHSEHPEFHEEKLKELCQRIRVQQCEVHLKAKEFSTAFVSFKSRFGATLASETQQHAHPLLWITESAPEPKEVIWKNVTIPYHNLAIKKIAVFVAASILTIFFALPVTAIQGIVQFEKLQKWFPPVRVAQLIPGLTSILTGYLPSAILNFFIYVVPNAMLALASLEGCISKSKQEIKTCNMVFYFLMGNVFYLSLLSGSLLDQIGESFTHPGDFPSHLASAVSAQSGFFITYILTDGLSGFSLELLQLGLILWHFIRSPFDGGTIKDHYLFGFPYYRVIPTVSLAILIGMVYAVIAPLLLPFIIIYFLVGYAVYVNQMQDVYKIIYDTHGQYWPYIHHYIIITIVLMQLTMIGLFGLKSKPGASVSTVALVLLTVLFNEYCKIRFLPSFQHRPIQIAKEMDDQELEGQIEGNQAASVINAYRAPWMRPVAFQASSSIEPLVSA</sequence>
<gene>
    <name evidence="5" type="ORF">IEQ34_016491</name>
</gene>
<dbReference type="Pfam" id="PF14703">
    <property type="entry name" value="PHM7_cyt"/>
    <property type="match status" value="1"/>
</dbReference>
<proteinExistence type="predicted"/>
<feature type="transmembrane region" description="Helical" evidence="2">
    <location>
        <begin position="311"/>
        <end position="329"/>
    </location>
</feature>
<keyword evidence="1" id="KW-0407">Ion channel</keyword>
<dbReference type="PANTHER" id="PTHR13018:SF141">
    <property type="entry name" value="OS01G0950900 PROTEIN"/>
    <property type="match status" value="1"/>
</dbReference>
<name>A0AAV7GFH7_DENCH</name>
<dbReference type="AlphaFoldDB" id="A0AAV7GFH7"/>
<dbReference type="InterPro" id="IPR027815">
    <property type="entry name" value="CSC1/OSCA1-like_cyt"/>
</dbReference>
<feature type="domain" description="CSC1/OSCA1-like cytosolic" evidence="4">
    <location>
        <begin position="9"/>
        <end position="114"/>
    </location>
</feature>
<feature type="domain" description="CSC1/OSCA1-like 7TM region" evidence="3">
    <location>
        <begin position="125"/>
        <end position="392"/>
    </location>
</feature>
<dbReference type="GO" id="GO:0005886">
    <property type="term" value="C:plasma membrane"/>
    <property type="evidence" value="ECO:0007669"/>
    <property type="project" value="TreeGrafter"/>
</dbReference>
<dbReference type="InterPro" id="IPR003864">
    <property type="entry name" value="CSC1/OSCA1-like_7TM"/>
</dbReference>
<reference evidence="5 6" key="1">
    <citation type="journal article" date="2021" name="Hortic Res">
        <title>Chromosome-scale assembly of the Dendrobium chrysotoxum genome enhances the understanding of orchid evolution.</title>
        <authorList>
            <person name="Zhang Y."/>
            <person name="Zhang G.Q."/>
            <person name="Zhang D."/>
            <person name="Liu X.D."/>
            <person name="Xu X.Y."/>
            <person name="Sun W.H."/>
            <person name="Yu X."/>
            <person name="Zhu X."/>
            <person name="Wang Z.W."/>
            <person name="Zhao X."/>
            <person name="Zhong W.Y."/>
            <person name="Chen H."/>
            <person name="Yin W.L."/>
            <person name="Huang T."/>
            <person name="Niu S.C."/>
            <person name="Liu Z.J."/>
        </authorList>
    </citation>
    <scope>NUCLEOTIDE SEQUENCE [LARGE SCALE GENOMIC DNA]</scope>
    <source>
        <strain evidence="5">Lindl</strain>
    </source>
</reference>
<feature type="transmembrane region" description="Helical" evidence="2">
    <location>
        <begin position="127"/>
        <end position="151"/>
    </location>
</feature>
<evidence type="ECO:0000256" key="2">
    <source>
        <dbReference type="SAM" id="Phobius"/>
    </source>
</evidence>
<comment type="caution">
    <text evidence="5">The sequence shown here is derived from an EMBL/GenBank/DDBJ whole genome shotgun (WGS) entry which is preliminary data.</text>
</comment>
<feature type="transmembrane region" description="Helical" evidence="2">
    <location>
        <begin position="373"/>
        <end position="394"/>
    </location>
</feature>
<evidence type="ECO:0000313" key="5">
    <source>
        <dbReference type="EMBL" id="KAH0454567.1"/>
    </source>
</evidence>
<organism evidence="5 6">
    <name type="scientific">Dendrobium chrysotoxum</name>
    <name type="common">Orchid</name>
    <dbReference type="NCBI Taxonomy" id="161865"/>
    <lineage>
        <taxon>Eukaryota</taxon>
        <taxon>Viridiplantae</taxon>
        <taxon>Streptophyta</taxon>
        <taxon>Embryophyta</taxon>
        <taxon>Tracheophyta</taxon>
        <taxon>Spermatophyta</taxon>
        <taxon>Magnoliopsida</taxon>
        <taxon>Liliopsida</taxon>
        <taxon>Asparagales</taxon>
        <taxon>Orchidaceae</taxon>
        <taxon>Epidendroideae</taxon>
        <taxon>Malaxideae</taxon>
        <taxon>Dendrobiinae</taxon>
        <taxon>Dendrobium</taxon>
    </lineage>
</organism>
<feature type="transmembrane region" description="Helical" evidence="2">
    <location>
        <begin position="218"/>
        <end position="238"/>
    </location>
</feature>
<keyword evidence="2" id="KW-0472">Membrane</keyword>
<dbReference type="Pfam" id="PF02714">
    <property type="entry name" value="RSN1_7TM"/>
    <property type="match status" value="1"/>
</dbReference>
<evidence type="ECO:0000313" key="6">
    <source>
        <dbReference type="Proteomes" id="UP000775213"/>
    </source>
</evidence>
<accession>A0AAV7GFH7</accession>
<dbReference type="InterPro" id="IPR045122">
    <property type="entry name" value="Csc1-like"/>
</dbReference>
<feature type="transmembrane region" description="Helical" evidence="2">
    <location>
        <begin position="187"/>
        <end position="206"/>
    </location>
</feature>
<keyword evidence="1" id="KW-0813">Transport</keyword>
<feature type="transmembrane region" description="Helical" evidence="2">
    <location>
        <begin position="266"/>
        <end position="290"/>
    </location>
</feature>
<keyword evidence="6" id="KW-1185">Reference proteome</keyword>
<dbReference type="Proteomes" id="UP000775213">
    <property type="component" value="Unassembled WGS sequence"/>
</dbReference>
<feature type="transmembrane region" description="Helical" evidence="2">
    <location>
        <begin position="400"/>
        <end position="418"/>
    </location>
</feature>
<dbReference type="GO" id="GO:0005227">
    <property type="term" value="F:calcium-activated cation channel activity"/>
    <property type="evidence" value="ECO:0007669"/>
    <property type="project" value="InterPro"/>
</dbReference>
<dbReference type="EMBL" id="JAGFBR010000015">
    <property type="protein sequence ID" value="KAH0454567.1"/>
    <property type="molecule type" value="Genomic_DNA"/>
</dbReference>
<evidence type="ECO:0000259" key="3">
    <source>
        <dbReference type="Pfam" id="PF02714"/>
    </source>
</evidence>
<protein>
    <submittedName>
        <fullName evidence="5">Uncharacterized protein</fullName>
    </submittedName>
</protein>
<dbReference type="PANTHER" id="PTHR13018">
    <property type="entry name" value="PROBABLE MEMBRANE PROTEIN DUF221-RELATED"/>
    <property type="match status" value="1"/>
</dbReference>
<evidence type="ECO:0000259" key="4">
    <source>
        <dbReference type="Pfam" id="PF14703"/>
    </source>
</evidence>
<evidence type="ECO:0000256" key="1">
    <source>
        <dbReference type="ARBA" id="ARBA00023303"/>
    </source>
</evidence>
<keyword evidence="2" id="KW-0812">Transmembrane</keyword>